<dbReference type="Proteomes" id="UP000663832">
    <property type="component" value="Unassembled WGS sequence"/>
</dbReference>
<dbReference type="GO" id="GO:0008209">
    <property type="term" value="P:androgen metabolic process"/>
    <property type="evidence" value="ECO:0007669"/>
    <property type="project" value="TreeGrafter"/>
</dbReference>
<feature type="domain" description="Ketoreductase" evidence="4">
    <location>
        <begin position="4"/>
        <end position="183"/>
    </location>
</feature>
<evidence type="ECO:0000256" key="2">
    <source>
        <dbReference type="RuleBase" id="RU000363"/>
    </source>
</evidence>
<dbReference type="GO" id="GO:0008210">
    <property type="term" value="P:estrogen metabolic process"/>
    <property type="evidence" value="ECO:0007669"/>
    <property type="project" value="TreeGrafter"/>
</dbReference>
<comment type="similarity">
    <text evidence="2">Belongs to the short-chain dehydrogenases/reductases (SDR) family.</text>
</comment>
<dbReference type="PANTHER" id="PTHR43658">
    <property type="entry name" value="SHORT-CHAIN DEHYDROGENASE/REDUCTASE"/>
    <property type="match status" value="1"/>
</dbReference>
<dbReference type="PANTHER" id="PTHR43658:SF8">
    <property type="entry name" value="17-BETA-HYDROXYSTEROID DEHYDROGENASE 14-RELATED"/>
    <property type="match status" value="1"/>
</dbReference>
<feature type="signal peptide" evidence="3">
    <location>
        <begin position="1"/>
        <end position="18"/>
    </location>
</feature>
<dbReference type="Proteomes" id="UP000663877">
    <property type="component" value="Unassembled WGS sequence"/>
</dbReference>
<dbReference type="Gene3D" id="3.40.50.720">
    <property type="entry name" value="NAD(P)-binding Rossmann-like Domain"/>
    <property type="match status" value="1"/>
</dbReference>
<dbReference type="AlphaFoldDB" id="A0A813MY01"/>
<keyword evidence="1" id="KW-0560">Oxidoreductase</keyword>
<evidence type="ECO:0000313" key="7">
    <source>
        <dbReference type="Proteomes" id="UP000663832"/>
    </source>
</evidence>
<evidence type="ECO:0000259" key="4">
    <source>
        <dbReference type="SMART" id="SM00822"/>
    </source>
</evidence>
<feature type="chain" id="PRO_5036222398" description="Ketoreductase domain-containing protein" evidence="3">
    <location>
        <begin position="19"/>
        <end position="237"/>
    </location>
</feature>
<keyword evidence="7" id="KW-1185">Reference proteome</keyword>
<evidence type="ECO:0000313" key="5">
    <source>
        <dbReference type="EMBL" id="CAF0731263.1"/>
    </source>
</evidence>
<dbReference type="SMART" id="SM00822">
    <property type="entry name" value="PKS_KR"/>
    <property type="match status" value="1"/>
</dbReference>
<evidence type="ECO:0000256" key="1">
    <source>
        <dbReference type="ARBA" id="ARBA00023002"/>
    </source>
</evidence>
<comment type="caution">
    <text evidence="5">The sequence shown here is derived from an EMBL/GenBank/DDBJ whole genome shotgun (WGS) entry which is preliminary data.</text>
</comment>
<dbReference type="PROSITE" id="PS51257">
    <property type="entry name" value="PROKAR_LIPOPROTEIN"/>
    <property type="match status" value="1"/>
</dbReference>
<reference evidence="5" key="1">
    <citation type="submission" date="2021-02" db="EMBL/GenBank/DDBJ databases">
        <authorList>
            <person name="Nowell W R."/>
        </authorList>
    </citation>
    <scope>NUCLEOTIDE SEQUENCE</scope>
</reference>
<dbReference type="GO" id="GO:0005739">
    <property type="term" value="C:mitochondrion"/>
    <property type="evidence" value="ECO:0007669"/>
    <property type="project" value="TreeGrafter"/>
</dbReference>
<dbReference type="GO" id="GO:0006631">
    <property type="term" value="P:fatty acid metabolic process"/>
    <property type="evidence" value="ECO:0007669"/>
    <property type="project" value="TreeGrafter"/>
</dbReference>
<dbReference type="EMBL" id="CAJNOM010000144">
    <property type="protein sequence ID" value="CAF1134103.1"/>
    <property type="molecule type" value="Genomic_DNA"/>
</dbReference>
<sequence>MKNLVALITGGLSGLGLACVNRFVHQFNAKVIICDLPSVSSISIPSSSLFLPTDVTSEIDVKNVFNRIKKDFGRLDVLVNCAGIVLSQQIFEHSFKDFNRVLDVNTNGTYNMIQQMSPLMINNGVIINTSSVAAFEGRRGQTAYAASKGAIIEMTQPLAKELASMNIRVCAIVPGAFDTPMLRKLRTTVPSTPGNFPLFPARLGSTDEFAHLVQTIVENPLLNGINIRLDALLRMPP</sequence>
<dbReference type="PRINTS" id="PR00081">
    <property type="entry name" value="GDHRDH"/>
</dbReference>
<dbReference type="InterPro" id="IPR057326">
    <property type="entry name" value="KR_dom"/>
</dbReference>
<gene>
    <name evidence="5" type="ORF">BJG266_LOCUS1186</name>
    <name evidence="6" type="ORF">QVE165_LOCUS22106</name>
</gene>
<dbReference type="GO" id="GO:0004303">
    <property type="term" value="F:estradiol 17-beta-dehydrogenase [NAD(P)+] activity"/>
    <property type="evidence" value="ECO:0007669"/>
    <property type="project" value="TreeGrafter"/>
</dbReference>
<organism evidence="5 8">
    <name type="scientific">Adineta steineri</name>
    <dbReference type="NCBI Taxonomy" id="433720"/>
    <lineage>
        <taxon>Eukaryota</taxon>
        <taxon>Metazoa</taxon>
        <taxon>Spiralia</taxon>
        <taxon>Gnathifera</taxon>
        <taxon>Rotifera</taxon>
        <taxon>Eurotatoria</taxon>
        <taxon>Bdelloidea</taxon>
        <taxon>Adinetida</taxon>
        <taxon>Adinetidae</taxon>
        <taxon>Adineta</taxon>
    </lineage>
</organism>
<dbReference type="PROSITE" id="PS00061">
    <property type="entry name" value="ADH_SHORT"/>
    <property type="match status" value="1"/>
</dbReference>
<dbReference type="InterPro" id="IPR036291">
    <property type="entry name" value="NAD(P)-bd_dom_sf"/>
</dbReference>
<dbReference type="InterPro" id="IPR002347">
    <property type="entry name" value="SDR_fam"/>
</dbReference>
<keyword evidence="3" id="KW-0732">Signal</keyword>
<dbReference type="EMBL" id="CAJNOI010000003">
    <property type="protein sequence ID" value="CAF0731263.1"/>
    <property type="molecule type" value="Genomic_DNA"/>
</dbReference>
<accession>A0A813MY01</accession>
<name>A0A813MY01_9BILA</name>
<dbReference type="PRINTS" id="PR00080">
    <property type="entry name" value="SDRFAMILY"/>
</dbReference>
<evidence type="ECO:0000313" key="6">
    <source>
        <dbReference type="EMBL" id="CAF1134103.1"/>
    </source>
</evidence>
<dbReference type="Pfam" id="PF00106">
    <property type="entry name" value="adh_short"/>
    <property type="match status" value="1"/>
</dbReference>
<dbReference type="InterPro" id="IPR020904">
    <property type="entry name" value="Sc_DH/Rdtase_CS"/>
</dbReference>
<evidence type="ECO:0000313" key="8">
    <source>
        <dbReference type="Proteomes" id="UP000663877"/>
    </source>
</evidence>
<dbReference type="SUPFAM" id="SSF51735">
    <property type="entry name" value="NAD(P)-binding Rossmann-fold domains"/>
    <property type="match status" value="1"/>
</dbReference>
<evidence type="ECO:0000256" key="3">
    <source>
        <dbReference type="SAM" id="SignalP"/>
    </source>
</evidence>
<proteinExistence type="inferred from homology"/>
<protein>
    <recommendedName>
        <fullName evidence="4">Ketoreductase domain-containing protein</fullName>
    </recommendedName>
</protein>
<dbReference type="OrthoDB" id="1274115at2759"/>